<dbReference type="InterPro" id="IPR016032">
    <property type="entry name" value="Sig_transdc_resp-reg_C-effctor"/>
</dbReference>
<dbReference type="InterPro" id="IPR039420">
    <property type="entry name" value="WalR-like"/>
</dbReference>
<feature type="domain" description="Response regulatory" evidence="7">
    <location>
        <begin position="4"/>
        <end position="120"/>
    </location>
</feature>
<comment type="caution">
    <text evidence="8">The sequence shown here is derived from an EMBL/GenBank/DDBJ whole genome shotgun (WGS) entry which is preliminary data.</text>
</comment>
<dbReference type="InterPro" id="IPR058245">
    <property type="entry name" value="NreC/VraR/RcsB-like_REC"/>
</dbReference>
<keyword evidence="1 5" id="KW-0597">Phosphoprotein</keyword>
<evidence type="ECO:0000256" key="4">
    <source>
        <dbReference type="ARBA" id="ARBA00023163"/>
    </source>
</evidence>
<dbReference type="Pfam" id="PF00072">
    <property type="entry name" value="Response_reg"/>
    <property type="match status" value="1"/>
</dbReference>
<evidence type="ECO:0000256" key="5">
    <source>
        <dbReference type="PROSITE-ProRule" id="PRU00169"/>
    </source>
</evidence>
<dbReference type="PROSITE" id="PS50110">
    <property type="entry name" value="RESPONSE_REGULATORY"/>
    <property type="match status" value="1"/>
</dbReference>
<accession>A0ABT3GE35</accession>
<evidence type="ECO:0000256" key="1">
    <source>
        <dbReference type="ARBA" id="ARBA00022553"/>
    </source>
</evidence>
<dbReference type="CDD" id="cd06170">
    <property type="entry name" value="LuxR_C_like"/>
    <property type="match status" value="1"/>
</dbReference>
<evidence type="ECO:0000313" key="9">
    <source>
        <dbReference type="Proteomes" id="UP001320876"/>
    </source>
</evidence>
<dbReference type="CDD" id="cd17535">
    <property type="entry name" value="REC_NarL-like"/>
    <property type="match status" value="1"/>
</dbReference>
<dbReference type="Proteomes" id="UP001320876">
    <property type="component" value="Unassembled WGS sequence"/>
</dbReference>
<dbReference type="SUPFAM" id="SSF46894">
    <property type="entry name" value="C-terminal effector domain of the bipartite response regulators"/>
    <property type="match status" value="1"/>
</dbReference>
<keyword evidence="3" id="KW-0238">DNA-binding</keyword>
<evidence type="ECO:0000256" key="3">
    <source>
        <dbReference type="ARBA" id="ARBA00023125"/>
    </source>
</evidence>
<dbReference type="PANTHER" id="PTHR43214">
    <property type="entry name" value="TWO-COMPONENT RESPONSE REGULATOR"/>
    <property type="match status" value="1"/>
</dbReference>
<feature type="domain" description="HTH luxR-type" evidence="6">
    <location>
        <begin position="144"/>
        <end position="209"/>
    </location>
</feature>
<reference evidence="8 9" key="1">
    <citation type="submission" date="2022-10" db="EMBL/GenBank/DDBJ databases">
        <title>Luteolibacter arcticus strain CCTCC AB 2014275, whole genome shotgun sequencing project.</title>
        <authorList>
            <person name="Zhao G."/>
            <person name="Shen L."/>
        </authorList>
    </citation>
    <scope>NUCLEOTIDE SEQUENCE [LARGE SCALE GENOMIC DNA]</scope>
    <source>
        <strain evidence="8 9">CCTCC AB 2014275</strain>
    </source>
</reference>
<dbReference type="PROSITE" id="PS50043">
    <property type="entry name" value="HTH_LUXR_2"/>
    <property type="match status" value="1"/>
</dbReference>
<dbReference type="InterPro" id="IPR001789">
    <property type="entry name" value="Sig_transdc_resp-reg_receiver"/>
</dbReference>
<keyword evidence="9" id="KW-1185">Reference proteome</keyword>
<protein>
    <submittedName>
        <fullName evidence="8">Response regulator transcription factor</fullName>
    </submittedName>
</protein>
<dbReference type="PRINTS" id="PR00038">
    <property type="entry name" value="HTHLUXR"/>
</dbReference>
<name>A0ABT3GE35_9BACT</name>
<evidence type="ECO:0000313" key="8">
    <source>
        <dbReference type="EMBL" id="MCW1921885.1"/>
    </source>
</evidence>
<evidence type="ECO:0000259" key="7">
    <source>
        <dbReference type="PROSITE" id="PS50110"/>
    </source>
</evidence>
<dbReference type="Gene3D" id="3.40.50.2300">
    <property type="match status" value="1"/>
</dbReference>
<feature type="modified residue" description="4-aspartylphosphate" evidence="5">
    <location>
        <position position="55"/>
    </location>
</feature>
<dbReference type="EMBL" id="JAPDDT010000002">
    <property type="protein sequence ID" value="MCW1921885.1"/>
    <property type="molecule type" value="Genomic_DNA"/>
</dbReference>
<sequence length="217" mass="23578">MSIRVGIVEDNRGVRETWAKLVAAEPGLECVGSFVNGEDALASFPGSPPDVVLMDIRLPGMTGIECTARLKALLPQTQILVVTVYTDNEYLFDALKAGASGYLLKCTNREELAHSIRDVAAGGAPMSGSIARRVIEAFHRPAPAHPTAGALSPREKEILGLLAQGLVAKDVARRIDLSYQTVRVHLRNIYEKLHVHSRDEAVAKYLQGGLTDGRRRE</sequence>
<dbReference type="InterPro" id="IPR011006">
    <property type="entry name" value="CheY-like_superfamily"/>
</dbReference>
<proteinExistence type="predicted"/>
<evidence type="ECO:0000256" key="2">
    <source>
        <dbReference type="ARBA" id="ARBA00023015"/>
    </source>
</evidence>
<gene>
    <name evidence="8" type="ORF">OKA05_04935</name>
</gene>
<keyword evidence="2" id="KW-0805">Transcription regulation</keyword>
<dbReference type="PANTHER" id="PTHR43214:SF24">
    <property type="entry name" value="TRANSCRIPTIONAL REGULATORY PROTEIN NARL-RELATED"/>
    <property type="match status" value="1"/>
</dbReference>
<keyword evidence="4" id="KW-0804">Transcription</keyword>
<dbReference type="SMART" id="SM00421">
    <property type="entry name" value="HTH_LUXR"/>
    <property type="match status" value="1"/>
</dbReference>
<evidence type="ECO:0000259" key="6">
    <source>
        <dbReference type="PROSITE" id="PS50043"/>
    </source>
</evidence>
<dbReference type="InterPro" id="IPR000792">
    <property type="entry name" value="Tscrpt_reg_LuxR_C"/>
</dbReference>
<dbReference type="SMART" id="SM00448">
    <property type="entry name" value="REC"/>
    <property type="match status" value="1"/>
</dbReference>
<dbReference type="PROSITE" id="PS00622">
    <property type="entry name" value="HTH_LUXR_1"/>
    <property type="match status" value="1"/>
</dbReference>
<dbReference type="RefSeq" id="WP_264485995.1">
    <property type="nucleotide sequence ID" value="NZ_JAPDDT010000002.1"/>
</dbReference>
<dbReference type="Pfam" id="PF00196">
    <property type="entry name" value="GerE"/>
    <property type="match status" value="1"/>
</dbReference>
<organism evidence="8 9">
    <name type="scientific">Luteolibacter arcticus</name>
    <dbReference type="NCBI Taxonomy" id="1581411"/>
    <lineage>
        <taxon>Bacteria</taxon>
        <taxon>Pseudomonadati</taxon>
        <taxon>Verrucomicrobiota</taxon>
        <taxon>Verrucomicrobiia</taxon>
        <taxon>Verrucomicrobiales</taxon>
        <taxon>Verrucomicrobiaceae</taxon>
        <taxon>Luteolibacter</taxon>
    </lineage>
</organism>
<dbReference type="SUPFAM" id="SSF52172">
    <property type="entry name" value="CheY-like"/>
    <property type="match status" value="1"/>
</dbReference>